<dbReference type="AlphaFoldDB" id="A0AAW1R3E6"/>
<comment type="caution">
    <text evidence="3">The sequence shown here is derived from an EMBL/GenBank/DDBJ whole genome shotgun (WGS) entry which is preliminary data.</text>
</comment>
<evidence type="ECO:0000313" key="3">
    <source>
        <dbReference type="EMBL" id="KAK9828229.1"/>
    </source>
</evidence>
<dbReference type="PANTHER" id="PTHR44086">
    <property type="entry name" value="THIOSULFATE SULFURTRANSFERASE RDL2, MITOCHONDRIAL-RELATED"/>
    <property type="match status" value="1"/>
</dbReference>
<sequence>MPSIANVGGSITSAVALTLLAWAVRFIRSAHNKRVRGARRPLESTSADSRRSRFFSRLSAAAIRQLVETSAFPHCLFALHKDGNSAPEETPDCLSRAVRLPAQQVLSVLVGGPISWSKYGPTSGTPWPNLQSLLVFMSGNEAEMEEAADAAAASGYEHVAVLQGSLSDFAQPVDNQSRPEVIHRDALTVLMQQQCTASSAAGPWVRLLDVRRSDERILFGSIQGSCHLPVQQVVSALNWSPAVFEAAYHFSKPSKEDVLIFHSRTNTRAAWAAQAARDAGFRDSLVHEEGVCGWRLDRNSWSCLVFAFSPPDMPPAIDSQSANAKFLPRLAAGDFLRQNARRTYSLHEGFMMSMRSIDWYLVQSPGASVEGDPQTFPGPENASAAAVRAQVTERANLPPTSTVLIHIARRWRDLRDLTSLPNGDLMLKIVDQPAGQGSRQGPSSEALVDGMWQLAAPSLPKTHQQVEEWLFNQSGPQIPVTYRHYQQAKAKRPDAAQHFLTEGGDAEVAVAFTACLAREPPAQLTSESHTAGLVQHFLFTAFEGLKSYSRDRLQYSIRLNESEKDRSHPSRSHKEKVRPDTMVIVSSCTLLLGEDKHANLAAAFQDLLSKRVDLSSRHYKDVTFLLAYAAAQTSFQWFFLPQLADQAPITLGHPLDMATELGRYELLRTCIQAYRLLFVMNVNLADLPTRLAPYVILDRGDGRSLEWTKEGICKKIPDGQQPCLIGSIHPPRLLKQGYKVITSPQGFPPMVLSEEDLHAIALASCEAARILHTKGLVHRDLRFANIIELARRQYVVIDLESVAEVSNAALPGNFEQVKTAGCGKSHQRSGTSGVGSIFG</sequence>
<dbReference type="InterPro" id="IPR011009">
    <property type="entry name" value="Kinase-like_dom_sf"/>
</dbReference>
<dbReference type="GO" id="GO:0005739">
    <property type="term" value="C:mitochondrion"/>
    <property type="evidence" value="ECO:0007669"/>
    <property type="project" value="TreeGrafter"/>
</dbReference>
<organism evidence="3 4">
    <name type="scientific">Apatococcus lobatus</name>
    <dbReference type="NCBI Taxonomy" id="904363"/>
    <lineage>
        <taxon>Eukaryota</taxon>
        <taxon>Viridiplantae</taxon>
        <taxon>Chlorophyta</taxon>
        <taxon>core chlorophytes</taxon>
        <taxon>Trebouxiophyceae</taxon>
        <taxon>Chlorellales</taxon>
        <taxon>Chlorellaceae</taxon>
        <taxon>Apatococcus</taxon>
    </lineage>
</organism>
<name>A0AAW1R3E6_9CHLO</name>
<accession>A0AAW1R3E6</accession>
<feature type="region of interest" description="Disordered" evidence="1">
    <location>
        <begin position="820"/>
        <end position="839"/>
    </location>
</feature>
<evidence type="ECO:0000256" key="1">
    <source>
        <dbReference type="SAM" id="MobiDB-lite"/>
    </source>
</evidence>
<dbReference type="Proteomes" id="UP001438707">
    <property type="component" value="Unassembled WGS sequence"/>
</dbReference>
<dbReference type="InterPro" id="IPR001763">
    <property type="entry name" value="Rhodanese-like_dom"/>
</dbReference>
<evidence type="ECO:0000259" key="2">
    <source>
        <dbReference type="PROSITE" id="PS50206"/>
    </source>
</evidence>
<proteinExistence type="predicted"/>
<protein>
    <recommendedName>
        <fullName evidence="2">Rhodanese domain-containing protein</fullName>
    </recommendedName>
</protein>
<dbReference type="SUPFAM" id="SSF56112">
    <property type="entry name" value="Protein kinase-like (PK-like)"/>
    <property type="match status" value="1"/>
</dbReference>
<dbReference type="PANTHER" id="PTHR44086:SF10">
    <property type="entry name" value="THIOSULFATE SULFURTRANSFERASE_RHODANESE-LIKE DOMAIN-CONTAINING PROTEIN 3"/>
    <property type="match status" value="1"/>
</dbReference>
<dbReference type="PROSITE" id="PS50206">
    <property type="entry name" value="RHODANESE_3"/>
    <property type="match status" value="1"/>
</dbReference>
<gene>
    <name evidence="3" type="ORF">WJX74_004567</name>
</gene>
<dbReference type="Gene3D" id="3.40.250.10">
    <property type="entry name" value="Rhodanese-like domain"/>
    <property type="match status" value="1"/>
</dbReference>
<feature type="domain" description="Rhodanese" evidence="2">
    <location>
        <begin position="205"/>
        <end position="298"/>
    </location>
</feature>
<reference evidence="3 4" key="1">
    <citation type="journal article" date="2024" name="Nat. Commun.">
        <title>Phylogenomics reveals the evolutionary origins of lichenization in chlorophyte algae.</title>
        <authorList>
            <person name="Puginier C."/>
            <person name="Libourel C."/>
            <person name="Otte J."/>
            <person name="Skaloud P."/>
            <person name="Haon M."/>
            <person name="Grisel S."/>
            <person name="Petersen M."/>
            <person name="Berrin J.G."/>
            <person name="Delaux P.M."/>
            <person name="Dal Grande F."/>
            <person name="Keller J."/>
        </authorList>
    </citation>
    <scope>NUCLEOTIDE SEQUENCE [LARGE SCALE GENOMIC DNA]</scope>
    <source>
        <strain evidence="3 4">SAG 2145</strain>
    </source>
</reference>
<keyword evidence="4" id="KW-1185">Reference proteome</keyword>
<evidence type="ECO:0000313" key="4">
    <source>
        <dbReference type="Proteomes" id="UP001438707"/>
    </source>
</evidence>
<dbReference type="Pfam" id="PF00581">
    <property type="entry name" value="Rhodanese"/>
    <property type="match status" value="1"/>
</dbReference>
<dbReference type="InterPro" id="IPR036873">
    <property type="entry name" value="Rhodanese-like_dom_sf"/>
</dbReference>
<dbReference type="EMBL" id="JALJOS010000016">
    <property type="protein sequence ID" value="KAK9828229.1"/>
    <property type="molecule type" value="Genomic_DNA"/>
</dbReference>
<dbReference type="GO" id="GO:0004792">
    <property type="term" value="F:thiosulfate-cyanide sulfurtransferase activity"/>
    <property type="evidence" value="ECO:0007669"/>
    <property type="project" value="TreeGrafter"/>
</dbReference>
<dbReference type="SUPFAM" id="SSF52821">
    <property type="entry name" value="Rhodanese/Cell cycle control phosphatase"/>
    <property type="match status" value="1"/>
</dbReference>